<evidence type="ECO:0000256" key="3">
    <source>
        <dbReference type="ARBA" id="ARBA00022448"/>
    </source>
</evidence>
<keyword evidence="9" id="KW-0406">Ion transport</keyword>
<sequence>MSGQPAILSGGKLSSELYLRNLVATTYAIGGHSINQRTIQCYSCQVISWRESSEEEAAKPASCAMSLALHGALSVIGYFTVNIGVGLWAAGRRIQPRTPLVDEHVPDYLLRLLLANRALPLSLGFISMTATWVGGGYVYGTAEAVFNYGLAWCHAPVGYAFSLLIGGVMFCEKMRAQKPLTMLDPFQAHYGRWIAVPLSLPAVLGELFWTAANLAALGESVSIIADLDPALAIVVSGSTILLYTSVGGLISVVYTDVLQALTTLVGLWACVPAVASSSATDRIRLPSYSWLGQIEIKDLGQMLDLLLMTTLGGIPWQRGRENKRLMEETVVAEPPIGGLWA</sequence>
<proteinExistence type="inferred from homology"/>
<keyword evidence="4 14" id="KW-0812">Transmembrane</keyword>
<comment type="subcellular location">
    <subcellularLocation>
        <location evidence="1">Membrane</location>
        <topology evidence="1">Multi-pass membrane protein</topology>
    </subcellularLocation>
</comment>
<comment type="caution">
    <text evidence="15">The sequence shown here is derived from an EMBL/GenBank/DDBJ whole genome shotgun (WGS) entry which is preliminary data.</text>
</comment>
<dbReference type="InterPro" id="IPR001734">
    <property type="entry name" value="Na/solute_symporter"/>
</dbReference>
<keyword evidence="7 14" id="KW-1133">Transmembrane helix</keyword>
<dbReference type="PROSITE" id="PS50283">
    <property type="entry name" value="NA_SOLUT_SYMP_3"/>
    <property type="match status" value="1"/>
</dbReference>
<evidence type="ECO:0000256" key="7">
    <source>
        <dbReference type="ARBA" id="ARBA00022989"/>
    </source>
</evidence>
<dbReference type="GO" id="GO:0008292">
    <property type="term" value="P:acetylcholine biosynthetic process"/>
    <property type="evidence" value="ECO:0007669"/>
    <property type="project" value="TreeGrafter"/>
</dbReference>
<dbReference type="AlphaFoldDB" id="A0A9J6FQ13"/>
<evidence type="ECO:0000256" key="10">
    <source>
        <dbReference type="ARBA" id="ARBA00023136"/>
    </source>
</evidence>
<evidence type="ECO:0000313" key="15">
    <source>
        <dbReference type="EMBL" id="KAH9368278.1"/>
    </source>
</evidence>
<evidence type="ECO:0000256" key="9">
    <source>
        <dbReference type="ARBA" id="ARBA00023065"/>
    </source>
</evidence>
<keyword evidence="16" id="KW-1185">Reference proteome</keyword>
<accession>A0A9J6FQ13</accession>
<keyword evidence="3" id="KW-0813">Transport</keyword>
<dbReference type="InterPro" id="IPR052244">
    <property type="entry name" value="Choline_transporter"/>
</dbReference>
<dbReference type="Pfam" id="PF00474">
    <property type="entry name" value="SSF"/>
    <property type="match status" value="1"/>
</dbReference>
<reference evidence="15 16" key="1">
    <citation type="journal article" date="2020" name="Cell">
        <title>Large-Scale Comparative Analyses of Tick Genomes Elucidate Their Genetic Diversity and Vector Capacities.</title>
        <authorList>
            <consortium name="Tick Genome and Microbiome Consortium (TIGMIC)"/>
            <person name="Jia N."/>
            <person name="Wang J."/>
            <person name="Shi W."/>
            <person name="Du L."/>
            <person name="Sun Y."/>
            <person name="Zhan W."/>
            <person name="Jiang J.F."/>
            <person name="Wang Q."/>
            <person name="Zhang B."/>
            <person name="Ji P."/>
            <person name="Bell-Sakyi L."/>
            <person name="Cui X.M."/>
            <person name="Yuan T.T."/>
            <person name="Jiang B.G."/>
            <person name="Yang W.F."/>
            <person name="Lam T.T."/>
            <person name="Chang Q.C."/>
            <person name="Ding S.J."/>
            <person name="Wang X.J."/>
            <person name="Zhu J.G."/>
            <person name="Ruan X.D."/>
            <person name="Zhao L."/>
            <person name="Wei J.T."/>
            <person name="Ye R.Z."/>
            <person name="Que T.C."/>
            <person name="Du C.H."/>
            <person name="Zhou Y.H."/>
            <person name="Cheng J.X."/>
            <person name="Dai P.F."/>
            <person name="Guo W.B."/>
            <person name="Han X.H."/>
            <person name="Huang E.J."/>
            <person name="Li L.F."/>
            <person name="Wei W."/>
            <person name="Gao Y.C."/>
            <person name="Liu J.Z."/>
            <person name="Shao H.Z."/>
            <person name="Wang X."/>
            <person name="Wang C.C."/>
            <person name="Yang T.C."/>
            <person name="Huo Q.B."/>
            <person name="Li W."/>
            <person name="Chen H.Y."/>
            <person name="Chen S.E."/>
            <person name="Zhou L.G."/>
            <person name="Ni X.B."/>
            <person name="Tian J.H."/>
            <person name="Sheng Y."/>
            <person name="Liu T."/>
            <person name="Pan Y.S."/>
            <person name="Xia L.Y."/>
            <person name="Li J."/>
            <person name="Zhao F."/>
            <person name="Cao W.C."/>
        </authorList>
    </citation>
    <scope>NUCLEOTIDE SEQUENCE [LARGE SCALE GENOMIC DNA]</scope>
    <source>
        <strain evidence="15">HaeL-2018</strain>
    </source>
</reference>
<evidence type="ECO:0000313" key="16">
    <source>
        <dbReference type="Proteomes" id="UP000821853"/>
    </source>
</evidence>
<dbReference type="InterPro" id="IPR038377">
    <property type="entry name" value="Na/Glc_symporter_sf"/>
</dbReference>
<dbReference type="Proteomes" id="UP000821853">
    <property type="component" value="Chromosome 2"/>
</dbReference>
<evidence type="ECO:0000256" key="14">
    <source>
        <dbReference type="SAM" id="Phobius"/>
    </source>
</evidence>
<name>A0A9J6FQ13_HAELO</name>
<comment type="similarity">
    <text evidence="2 13">Belongs to the sodium:solute symporter (SSF) (TC 2.A.21) family.</text>
</comment>
<keyword evidence="5" id="KW-0769">Symport</keyword>
<evidence type="ECO:0000256" key="8">
    <source>
        <dbReference type="ARBA" id="ARBA00023053"/>
    </source>
</evidence>
<keyword evidence="6" id="KW-0530">Neurotransmitter biosynthesis</keyword>
<feature type="transmembrane region" description="Helical" evidence="14">
    <location>
        <begin position="67"/>
        <end position="90"/>
    </location>
</feature>
<dbReference type="VEuPathDB" id="VectorBase:HLOH_047356"/>
<feature type="transmembrane region" description="Helical" evidence="14">
    <location>
        <begin position="231"/>
        <end position="254"/>
    </location>
</feature>
<dbReference type="GO" id="GO:0005886">
    <property type="term" value="C:plasma membrane"/>
    <property type="evidence" value="ECO:0007669"/>
    <property type="project" value="TreeGrafter"/>
</dbReference>
<evidence type="ECO:0000256" key="11">
    <source>
        <dbReference type="ARBA" id="ARBA00023180"/>
    </source>
</evidence>
<evidence type="ECO:0000256" key="12">
    <source>
        <dbReference type="ARBA" id="ARBA00023201"/>
    </source>
</evidence>
<feature type="transmembrane region" description="Helical" evidence="14">
    <location>
        <begin position="118"/>
        <end position="139"/>
    </location>
</feature>
<dbReference type="Gene3D" id="1.20.1730.10">
    <property type="entry name" value="Sodium/glucose cotransporter"/>
    <property type="match status" value="1"/>
</dbReference>
<evidence type="ECO:0000256" key="4">
    <source>
        <dbReference type="ARBA" id="ARBA00022692"/>
    </source>
</evidence>
<keyword evidence="12" id="KW-0739">Sodium transport</keyword>
<organism evidence="15 16">
    <name type="scientific">Haemaphysalis longicornis</name>
    <name type="common">Bush tick</name>
    <dbReference type="NCBI Taxonomy" id="44386"/>
    <lineage>
        <taxon>Eukaryota</taxon>
        <taxon>Metazoa</taxon>
        <taxon>Ecdysozoa</taxon>
        <taxon>Arthropoda</taxon>
        <taxon>Chelicerata</taxon>
        <taxon>Arachnida</taxon>
        <taxon>Acari</taxon>
        <taxon>Parasitiformes</taxon>
        <taxon>Ixodida</taxon>
        <taxon>Ixodoidea</taxon>
        <taxon>Ixodidae</taxon>
        <taxon>Haemaphysalinae</taxon>
        <taxon>Haemaphysalis</taxon>
    </lineage>
</organism>
<evidence type="ECO:0000256" key="13">
    <source>
        <dbReference type="RuleBase" id="RU362091"/>
    </source>
</evidence>
<evidence type="ECO:0000256" key="6">
    <source>
        <dbReference type="ARBA" id="ARBA00022979"/>
    </source>
</evidence>
<keyword evidence="8" id="KW-0915">Sodium</keyword>
<keyword evidence="11" id="KW-0325">Glycoprotein</keyword>
<evidence type="ECO:0000256" key="1">
    <source>
        <dbReference type="ARBA" id="ARBA00004141"/>
    </source>
</evidence>
<protein>
    <submittedName>
        <fullName evidence="15">Uncharacterized protein</fullName>
    </submittedName>
</protein>
<dbReference type="PANTHER" id="PTHR45897:SF4">
    <property type="entry name" value="HIGH-AFFINITY CHOLINE TRANSPORTER 1"/>
    <property type="match status" value="1"/>
</dbReference>
<keyword evidence="10 14" id="KW-0472">Membrane</keyword>
<dbReference type="OrthoDB" id="546820at2759"/>
<evidence type="ECO:0000256" key="2">
    <source>
        <dbReference type="ARBA" id="ARBA00006434"/>
    </source>
</evidence>
<dbReference type="GO" id="GO:0005307">
    <property type="term" value="F:choline:sodium symporter activity"/>
    <property type="evidence" value="ECO:0007669"/>
    <property type="project" value="TreeGrafter"/>
</dbReference>
<dbReference type="EMBL" id="JABSTR010000004">
    <property type="protein sequence ID" value="KAH9368278.1"/>
    <property type="molecule type" value="Genomic_DNA"/>
</dbReference>
<gene>
    <name evidence="15" type="ORF">HPB48_013457</name>
</gene>
<feature type="transmembrane region" description="Helical" evidence="14">
    <location>
        <begin position="190"/>
        <end position="211"/>
    </location>
</feature>
<evidence type="ECO:0000256" key="5">
    <source>
        <dbReference type="ARBA" id="ARBA00022847"/>
    </source>
</evidence>
<feature type="transmembrane region" description="Helical" evidence="14">
    <location>
        <begin position="145"/>
        <end position="170"/>
    </location>
</feature>
<dbReference type="PANTHER" id="PTHR45897">
    <property type="entry name" value="HIGH-AFFINITY CHOLINE TRANSPORTER 1"/>
    <property type="match status" value="1"/>
</dbReference>